<dbReference type="GO" id="GO:0006310">
    <property type="term" value="P:DNA recombination"/>
    <property type="evidence" value="ECO:0007669"/>
    <property type="project" value="UniProtKB-KW"/>
</dbReference>
<keyword evidence="4" id="KW-0479">Metal-binding</keyword>
<evidence type="ECO:0000256" key="7">
    <source>
        <dbReference type="ARBA" id="ARBA00022842"/>
    </source>
</evidence>
<accession>A0A9Q3F0U4</accession>
<dbReference type="GO" id="GO:0046872">
    <property type="term" value="F:metal ion binding"/>
    <property type="evidence" value="ECO:0007669"/>
    <property type="project" value="UniProtKB-KW"/>
</dbReference>
<dbReference type="Gene3D" id="3.30.420.10">
    <property type="entry name" value="Ribonuclease H-like superfamily/Ribonuclease H"/>
    <property type="match status" value="1"/>
</dbReference>
<keyword evidence="3" id="KW-0540">Nuclease</keyword>
<dbReference type="EMBL" id="AVOT02035191">
    <property type="protein sequence ID" value="MBW0529477.1"/>
    <property type="molecule type" value="Genomic_DNA"/>
</dbReference>
<sequence>MPPRKVADNNLSEKESHANELSRVLEVQPNWTSSTSNPTTGNKKAAAFYGRGQSQSLIDKFGDTCLYCKWGCHWYSDCEQFWADVTNGKLKAPQGMQRPQDKTNKGKAQKVYNVHVDGSLLDSAADVHVSGINPDFMLKKKLINPLILNLASSSKSTYLTGIGSLTIWTANGTLTVDNVYFCEDICFTILSLGRLVETGYHTLFTSTSLKLVLLANVEFPTVFHKHCWYIPILSLNIAAISKIPLQSAISWHASTRVVKLFLEHFVPEASSLDWKDFFCDQCARSKSTRLSNTPATQVKSNEALDLLVSDVAGPFERDPAGNHFLLTLRDHASTFTFTAPLKSRAEVPEKILFWVKFLSNHLNKHPIILDSDNAGEYSKKLKEQLNQLGTEWSLTEPYLPDQNGEAERVNCTLGDMARAMLNVSPLPSSFCSYVYSCATHIHNKLPKSRTAPLSPMEVLFNIRPNPDQMYPFGSEAIVNVLAQKRGKLYQCVISCRLLTFPHSGNGWIFYNPAARHLFQASSAIFSAYQALPCPLRSTKGKLHYIMNNLRLGEVPTSEIAEEQASTIQNLPIITDIEIPKTLKHALSSPFASNWNNTAMVELKIFAKCDIWKPVDPFKG</sequence>
<protein>
    <recommendedName>
        <fullName evidence="15">Integrase catalytic domain-containing protein</fullName>
    </recommendedName>
</protein>
<keyword evidence="10" id="KW-0695">RNA-directed DNA polymerase</keyword>
<evidence type="ECO:0000256" key="9">
    <source>
        <dbReference type="ARBA" id="ARBA00022908"/>
    </source>
</evidence>
<keyword evidence="6" id="KW-0378">Hydrolase</keyword>
<name>A0A9Q3F0U4_9BASI</name>
<evidence type="ECO:0000256" key="6">
    <source>
        <dbReference type="ARBA" id="ARBA00022801"/>
    </source>
</evidence>
<feature type="domain" description="Integrase catalytic" evidence="15">
    <location>
        <begin position="290"/>
        <end position="463"/>
    </location>
</feature>
<evidence type="ECO:0000256" key="10">
    <source>
        <dbReference type="ARBA" id="ARBA00022918"/>
    </source>
</evidence>
<dbReference type="GO" id="GO:0004519">
    <property type="term" value="F:endonuclease activity"/>
    <property type="evidence" value="ECO:0007669"/>
    <property type="project" value="UniProtKB-KW"/>
</dbReference>
<evidence type="ECO:0000256" key="1">
    <source>
        <dbReference type="ARBA" id="ARBA00022578"/>
    </source>
</evidence>
<keyword evidence="11" id="KW-0239">DNA-directed DNA polymerase</keyword>
<dbReference type="InterPro" id="IPR039537">
    <property type="entry name" value="Retrotran_Ty1/copia-like"/>
</dbReference>
<dbReference type="InterPro" id="IPR012337">
    <property type="entry name" value="RNaseH-like_sf"/>
</dbReference>
<organism evidence="16 17">
    <name type="scientific">Austropuccinia psidii MF-1</name>
    <dbReference type="NCBI Taxonomy" id="1389203"/>
    <lineage>
        <taxon>Eukaryota</taxon>
        <taxon>Fungi</taxon>
        <taxon>Dikarya</taxon>
        <taxon>Basidiomycota</taxon>
        <taxon>Pucciniomycotina</taxon>
        <taxon>Pucciniomycetes</taxon>
        <taxon>Pucciniales</taxon>
        <taxon>Sphaerophragmiaceae</taxon>
        <taxon>Austropuccinia</taxon>
    </lineage>
</organism>
<evidence type="ECO:0000256" key="12">
    <source>
        <dbReference type="ARBA" id="ARBA00023172"/>
    </source>
</evidence>
<dbReference type="PROSITE" id="PS50994">
    <property type="entry name" value="INTEGRASE"/>
    <property type="match status" value="1"/>
</dbReference>
<keyword evidence="5" id="KW-0255">Endonuclease</keyword>
<dbReference type="GO" id="GO:0005634">
    <property type="term" value="C:nucleus"/>
    <property type="evidence" value="ECO:0007669"/>
    <property type="project" value="UniProtKB-ARBA"/>
</dbReference>
<dbReference type="GO" id="GO:0003887">
    <property type="term" value="F:DNA-directed DNA polymerase activity"/>
    <property type="evidence" value="ECO:0007669"/>
    <property type="project" value="UniProtKB-KW"/>
</dbReference>
<dbReference type="InterPro" id="IPR001584">
    <property type="entry name" value="Integrase_cat-core"/>
</dbReference>
<reference evidence="16" key="1">
    <citation type="submission" date="2021-03" db="EMBL/GenBank/DDBJ databases">
        <title>Draft genome sequence of rust myrtle Austropuccinia psidii MF-1, a brazilian biotype.</title>
        <authorList>
            <person name="Quecine M.C."/>
            <person name="Pachon D.M.R."/>
            <person name="Bonatelli M.L."/>
            <person name="Correr F.H."/>
            <person name="Franceschini L.M."/>
            <person name="Leite T.F."/>
            <person name="Margarido G.R.A."/>
            <person name="Almeida C.A."/>
            <person name="Ferrarezi J.A."/>
            <person name="Labate C.A."/>
        </authorList>
    </citation>
    <scope>NUCLEOTIDE SEQUENCE</scope>
    <source>
        <strain evidence="16">MF-1</strain>
    </source>
</reference>
<keyword evidence="1" id="KW-0815">Transposition</keyword>
<dbReference type="GO" id="GO:0032196">
    <property type="term" value="P:transposition"/>
    <property type="evidence" value="ECO:0007669"/>
    <property type="project" value="UniProtKB-KW"/>
</dbReference>
<dbReference type="PANTHER" id="PTHR42648">
    <property type="entry name" value="TRANSPOSASE, PUTATIVE-RELATED"/>
    <property type="match status" value="1"/>
</dbReference>
<evidence type="ECO:0000313" key="16">
    <source>
        <dbReference type="EMBL" id="MBW0529477.1"/>
    </source>
</evidence>
<evidence type="ECO:0000256" key="11">
    <source>
        <dbReference type="ARBA" id="ARBA00022932"/>
    </source>
</evidence>
<keyword evidence="11" id="KW-0808">Transferase</keyword>
<keyword evidence="7" id="KW-0460">Magnesium</keyword>
<dbReference type="GO" id="GO:0003723">
    <property type="term" value="F:RNA binding"/>
    <property type="evidence" value="ECO:0007669"/>
    <property type="project" value="UniProtKB-KW"/>
</dbReference>
<keyword evidence="17" id="KW-1185">Reference proteome</keyword>
<evidence type="ECO:0000259" key="15">
    <source>
        <dbReference type="PROSITE" id="PS50994"/>
    </source>
</evidence>
<comment type="caution">
    <text evidence="16">The sequence shown here is derived from an EMBL/GenBank/DDBJ whole genome shotgun (WGS) entry which is preliminary data.</text>
</comment>
<comment type="catalytic activity">
    <reaction evidence="13">
        <text>DNA(n) + a 2'-deoxyribonucleoside 5'-triphosphate = DNA(n+1) + diphosphate</text>
        <dbReference type="Rhea" id="RHEA:22508"/>
        <dbReference type="Rhea" id="RHEA-COMP:17339"/>
        <dbReference type="Rhea" id="RHEA-COMP:17340"/>
        <dbReference type="ChEBI" id="CHEBI:33019"/>
        <dbReference type="ChEBI" id="CHEBI:61560"/>
        <dbReference type="ChEBI" id="CHEBI:173112"/>
        <dbReference type="EC" id="2.7.7.49"/>
    </reaction>
</comment>
<evidence type="ECO:0000256" key="2">
    <source>
        <dbReference type="ARBA" id="ARBA00022695"/>
    </source>
</evidence>
<dbReference type="InterPro" id="IPR036397">
    <property type="entry name" value="RNaseH_sf"/>
</dbReference>
<proteinExistence type="predicted"/>
<keyword evidence="8" id="KW-0694">RNA-binding</keyword>
<keyword evidence="2" id="KW-0548">Nucleotidyltransferase</keyword>
<dbReference type="GO" id="GO:0003964">
    <property type="term" value="F:RNA-directed DNA polymerase activity"/>
    <property type="evidence" value="ECO:0007669"/>
    <property type="project" value="UniProtKB-KW"/>
</dbReference>
<dbReference type="PANTHER" id="PTHR42648:SF11">
    <property type="entry name" value="TRANSPOSON TY4-P GAG-POL POLYPROTEIN"/>
    <property type="match status" value="1"/>
</dbReference>
<keyword evidence="12" id="KW-0233">DNA recombination</keyword>
<dbReference type="AlphaFoldDB" id="A0A9Q3F0U4"/>
<evidence type="ECO:0000256" key="8">
    <source>
        <dbReference type="ARBA" id="ARBA00022884"/>
    </source>
</evidence>
<gene>
    <name evidence="16" type="ORF">O181_069192</name>
</gene>
<dbReference type="Proteomes" id="UP000765509">
    <property type="component" value="Unassembled WGS sequence"/>
</dbReference>
<evidence type="ECO:0000256" key="13">
    <source>
        <dbReference type="ARBA" id="ARBA00048173"/>
    </source>
</evidence>
<evidence type="ECO:0000313" key="17">
    <source>
        <dbReference type="Proteomes" id="UP000765509"/>
    </source>
</evidence>
<dbReference type="GO" id="GO:0016787">
    <property type="term" value="F:hydrolase activity"/>
    <property type="evidence" value="ECO:0007669"/>
    <property type="project" value="UniProtKB-KW"/>
</dbReference>
<evidence type="ECO:0000256" key="3">
    <source>
        <dbReference type="ARBA" id="ARBA00022722"/>
    </source>
</evidence>
<evidence type="ECO:0000256" key="14">
    <source>
        <dbReference type="ARBA" id="ARBA00049244"/>
    </source>
</evidence>
<evidence type="ECO:0000256" key="5">
    <source>
        <dbReference type="ARBA" id="ARBA00022759"/>
    </source>
</evidence>
<evidence type="ECO:0000256" key="4">
    <source>
        <dbReference type="ARBA" id="ARBA00022723"/>
    </source>
</evidence>
<dbReference type="GO" id="GO:0015074">
    <property type="term" value="P:DNA integration"/>
    <property type="evidence" value="ECO:0007669"/>
    <property type="project" value="UniProtKB-KW"/>
</dbReference>
<dbReference type="SUPFAM" id="SSF53098">
    <property type="entry name" value="Ribonuclease H-like"/>
    <property type="match status" value="1"/>
</dbReference>
<comment type="catalytic activity">
    <reaction evidence="14">
        <text>DNA(n) + a 2'-deoxyribonucleoside 5'-triphosphate = DNA(n+1) + diphosphate</text>
        <dbReference type="Rhea" id="RHEA:22508"/>
        <dbReference type="Rhea" id="RHEA-COMP:17339"/>
        <dbReference type="Rhea" id="RHEA-COMP:17340"/>
        <dbReference type="ChEBI" id="CHEBI:33019"/>
        <dbReference type="ChEBI" id="CHEBI:61560"/>
        <dbReference type="ChEBI" id="CHEBI:173112"/>
        <dbReference type="EC" id="2.7.7.7"/>
    </reaction>
</comment>
<keyword evidence="9" id="KW-0229">DNA integration</keyword>